<accession>A0A6V8LN33</accession>
<feature type="domain" description="PAC" evidence="2">
    <location>
        <begin position="209"/>
        <end position="262"/>
    </location>
</feature>
<feature type="domain" description="PAC" evidence="2">
    <location>
        <begin position="337"/>
        <end position="388"/>
    </location>
</feature>
<dbReference type="InterPro" id="IPR035965">
    <property type="entry name" value="PAS-like_dom_sf"/>
</dbReference>
<dbReference type="InterPro" id="IPR029787">
    <property type="entry name" value="Nucleotide_cyclase"/>
</dbReference>
<dbReference type="PROSITE" id="PS50113">
    <property type="entry name" value="PAC"/>
    <property type="match status" value="4"/>
</dbReference>
<sequence>MSSSPRVLVTHPGKDAAEQLAASLAKASFDPVWSWADGPQALEACLREAEWDMLVVSSALPEAQLGRCLILARELRPGLPVLLTTQGEAAWQEVAQALEGSGLVGLARQDQLALAFSRRLTRNLAGHPRTQNAGAIRQGSFFAQLFENFPQAITVVDTQDVVVEINRGFEELFGYTPDEARGHKIQDLVVPGDMAEDSSDLRRRATMSATVQRETVRVRKNGERVHVLVVSCPINVGGAPLGMFWTYIDITARREAEEALRLAEKQFRGVVNNAVMGIFQATLDLKLTMVNPALAAILGCSSTEELLARPEQCELFLGDPEQALELWRRLDESGAVSGLEVLVSRLDGQPIWLALSARMVQGPGGARFLEGTVENVTARKLAEERLRHAEEKFRAIFENAQEGICQSTPEGRFLSANPALARILGYDSPARLIEECTDIPSMLYVNPGRREDFRAVLEREGHVAAFESQVYRKDGRVIWISEHSRVVRDASARPLYFEGTIIDISKRKRAEKELRRAEAKYRSIFVNSLDGIYQADTTGHYVSANPALARIHGYPSPQEFMEAQGLTGPQHVDSARRAEFMRLLTSTGRVLGFESELRREDGAMIWVSESAWEVRGEDGQLQYYEGMVQDITARKSAEDQLRHQAFHDALTGLPNRILFMDRLDWALHRAQRKHAYRFAVFFLDLDRFKIINDSLGHQAGDALLVEVSDRLRKALRPMDTVARFGGDEFAVLVDDISGTLDATHILSRIMAEVSRPYAIQGRQVFTSASVGVVLKTWTYERPEHLLRDADIAMYRAKALGKDRYEIFDPTLHQTATSLLQMETDLRLAVERHELMLYYQPIVDIASGHIEGFEALVRWNHPRRGIVPPAEFIPVAEETGLIMVIGAWVLRSACRQLAQWLKLRPDGTPLSMSVNLSAKQFMSLDLVGEIKAILDETGIPPEALKLEITETKVMENAEFASRMLTHLKDLGVKISIDDFGTGYSSLAYLHRFPLDTLKIDRSFVGKMGDGQENSDIVGAIVGLAHNLGLEVVAEGVELPGQLDELHGLSCQLGQGYLFSKPVPPEEAEALLAQGSFRDE</sequence>
<feature type="domain" description="PAS" evidence="1">
    <location>
        <begin position="138"/>
        <end position="208"/>
    </location>
</feature>
<dbReference type="Pfam" id="PF00990">
    <property type="entry name" value="GGDEF"/>
    <property type="match status" value="1"/>
</dbReference>
<dbReference type="CDD" id="cd01948">
    <property type="entry name" value="EAL"/>
    <property type="match status" value="1"/>
</dbReference>
<dbReference type="Proteomes" id="UP000494245">
    <property type="component" value="Unassembled WGS sequence"/>
</dbReference>
<proteinExistence type="predicted"/>
<organism evidence="5 6">
    <name type="scientific">Fundidesulfovibrio magnetotacticus</name>
    <dbReference type="NCBI Taxonomy" id="2730080"/>
    <lineage>
        <taxon>Bacteria</taxon>
        <taxon>Pseudomonadati</taxon>
        <taxon>Thermodesulfobacteriota</taxon>
        <taxon>Desulfovibrionia</taxon>
        <taxon>Desulfovibrionales</taxon>
        <taxon>Desulfovibrionaceae</taxon>
        <taxon>Fundidesulfovibrio</taxon>
    </lineage>
</organism>
<evidence type="ECO:0000259" key="3">
    <source>
        <dbReference type="PROSITE" id="PS50883"/>
    </source>
</evidence>
<dbReference type="SUPFAM" id="SSF141868">
    <property type="entry name" value="EAL domain-like"/>
    <property type="match status" value="1"/>
</dbReference>
<dbReference type="Pfam" id="PF08448">
    <property type="entry name" value="PAS_4"/>
    <property type="match status" value="2"/>
</dbReference>
<dbReference type="SMART" id="SM00086">
    <property type="entry name" value="PAC"/>
    <property type="match status" value="4"/>
</dbReference>
<feature type="domain" description="GGDEF" evidence="4">
    <location>
        <begin position="676"/>
        <end position="809"/>
    </location>
</feature>
<dbReference type="NCBIfam" id="TIGR00254">
    <property type="entry name" value="GGDEF"/>
    <property type="match status" value="1"/>
</dbReference>
<dbReference type="InterPro" id="IPR043128">
    <property type="entry name" value="Rev_trsase/Diguanyl_cyclase"/>
</dbReference>
<dbReference type="NCBIfam" id="TIGR00229">
    <property type="entry name" value="sensory_box"/>
    <property type="match status" value="4"/>
</dbReference>
<gene>
    <name evidence="5" type="primary">cph2_6</name>
    <name evidence="5" type="ORF">NNJEOMEG_01902</name>
</gene>
<dbReference type="Pfam" id="PF13426">
    <property type="entry name" value="PAS_9"/>
    <property type="match status" value="2"/>
</dbReference>
<evidence type="ECO:0000259" key="2">
    <source>
        <dbReference type="PROSITE" id="PS50113"/>
    </source>
</evidence>
<dbReference type="EMBL" id="BLTE01000008">
    <property type="protein sequence ID" value="GFK94063.1"/>
    <property type="molecule type" value="Genomic_DNA"/>
</dbReference>
<dbReference type="InterPro" id="IPR013656">
    <property type="entry name" value="PAS_4"/>
</dbReference>
<dbReference type="PANTHER" id="PTHR44757:SF2">
    <property type="entry name" value="BIOFILM ARCHITECTURE MAINTENANCE PROTEIN MBAA"/>
    <property type="match status" value="1"/>
</dbReference>
<feature type="domain" description="EAL" evidence="3">
    <location>
        <begin position="818"/>
        <end position="1074"/>
    </location>
</feature>
<feature type="domain" description="PAS" evidence="1">
    <location>
        <begin position="389"/>
        <end position="426"/>
    </location>
</feature>
<name>A0A6V8LN33_9BACT</name>
<dbReference type="InterPro" id="IPR001610">
    <property type="entry name" value="PAC"/>
</dbReference>
<dbReference type="Pfam" id="PF00563">
    <property type="entry name" value="EAL"/>
    <property type="match status" value="1"/>
</dbReference>
<dbReference type="CDD" id="cd00130">
    <property type="entry name" value="PAS"/>
    <property type="match status" value="4"/>
</dbReference>
<dbReference type="PROSITE" id="PS50112">
    <property type="entry name" value="PAS"/>
    <property type="match status" value="3"/>
</dbReference>
<dbReference type="InterPro" id="IPR000014">
    <property type="entry name" value="PAS"/>
</dbReference>
<dbReference type="Gene3D" id="3.30.70.270">
    <property type="match status" value="1"/>
</dbReference>
<reference evidence="5 6" key="1">
    <citation type="submission" date="2020-04" db="EMBL/GenBank/DDBJ databases">
        <authorList>
            <consortium name="Desulfovibrio sp. FSS-1 genome sequencing consortium"/>
            <person name="Shimoshige H."/>
            <person name="Kobayashi H."/>
            <person name="Maekawa T."/>
        </authorList>
    </citation>
    <scope>NUCLEOTIDE SEQUENCE [LARGE SCALE GENOMIC DNA]</scope>
    <source>
        <strain evidence="5 6">SIID29052-01</strain>
    </source>
</reference>
<evidence type="ECO:0000313" key="6">
    <source>
        <dbReference type="Proteomes" id="UP000494245"/>
    </source>
</evidence>
<dbReference type="InterPro" id="IPR000160">
    <property type="entry name" value="GGDEF_dom"/>
</dbReference>
<reference evidence="5 6" key="2">
    <citation type="submission" date="2020-05" db="EMBL/GenBank/DDBJ databases">
        <title>Draft genome sequence of Desulfovibrio sp. strainFSS-1.</title>
        <authorList>
            <person name="Shimoshige H."/>
            <person name="Kobayashi H."/>
            <person name="Maekawa T."/>
        </authorList>
    </citation>
    <scope>NUCLEOTIDE SEQUENCE [LARGE SCALE GENOMIC DNA]</scope>
    <source>
        <strain evidence="5 6">SIID29052-01</strain>
    </source>
</reference>
<protein>
    <submittedName>
        <fullName evidence="5">Phytochrome-like protein cph2</fullName>
    </submittedName>
</protein>
<dbReference type="PROSITE" id="PS50887">
    <property type="entry name" value="GGDEF"/>
    <property type="match status" value="1"/>
</dbReference>
<dbReference type="FunFam" id="3.20.20.450:FF:000001">
    <property type="entry name" value="Cyclic di-GMP phosphodiesterase yahA"/>
    <property type="match status" value="1"/>
</dbReference>
<dbReference type="SMART" id="SM00267">
    <property type="entry name" value="GGDEF"/>
    <property type="match status" value="1"/>
</dbReference>
<feature type="domain" description="PAS" evidence="1">
    <location>
        <begin position="517"/>
        <end position="554"/>
    </location>
</feature>
<dbReference type="InterPro" id="IPR001633">
    <property type="entry name" value="EAL_dom"/>
</dbReference>
<evidence type="ECO:0000259" key="4">
    <source>
        <dbReference type="PROSITE" id="PS50887"/>
    </source>
</evidence>
<dbReference type="SUPFAM" id="SSF55785">
    <property type="entry name" value="PYP-like sensor domain (PAS domain)"/>
    <property type="match status" value="4"/>
</dbReference>
<feature type="domain" description="PAC" evidence="2">
    <location>
        <begin position="464"/>
        <end position="516"/>
    </location>
</feature>
<dbReference type="SMART" id="SM00091">
    <property type="entry name" value="PAS"/>
    <property type="match status" value="4"/>
</dbReference>
<dbReference type="InterPro" id="IPR052155">
    <property type="entry name" value="Biofilm_reg_signaling"/>
</dbReference>
<dbReference type="InterPro" id="IPR000700">
    <property type="entry name" value="PAS-assoc_C"/>
</dbReference>
<dbReference type="InterPro" id="IPR011006">
    <property type="entry name" value="CheY-like_superfamily"/>
</dbReference>
<feature type="domain" description="PAC" evidence="2">
    <location>
        <begin position="591"/>
        <end position="643"/>
    </location>
</feature>
<dbReference type="PANTHER" id="PTHR44757">
    <property type="entry name" value="DIGUANYLATE CYCLASE DGCP"/>
    <property type="match status" value="1"/>
</dbReference>
<dbReference type="PROSITE" id="PS50883">
    <property type="entry name" value="EAL"/>
    <property type="match status" value="1"/>
</dbReference>
<dbReference type="SUPFAM" id="SSF52172">
    <property type="entry name" value="CheY-like"/>
    <property type="match status" value="1"/>
</dbReference>
<keyword evidence="6" id="KW-1185">Reference proteome</keyword>
<dbReference type="RefSeq" id="WP_173083773.1">
    <property type="nucleotide sequence ID" value="NZ_BLTE01000008.1"/>
</dbReference>
<dbReference type="SMART" id="SM00052">
    <property type="entry name" value="EAL"/>
    <property type="match status" value="1"/>
</dbReference>
<dbReference type="Gene3D" id="3.20.20.450">
    <property type="entry name" value="EAL domain"/>
    <property type="match status" value="1"/>
</dbReference>
<evidence type="ECO:0000259" key="1">
    <source>
        <dbReference type="PROSITE" id="PS50112"/>
    </source>
</evidence>
<comment type="caution">
    <text evidence="5">The sequence shown here is derived from an EMBL/GenBank/DDBJ whole genome shotgun (WGS) entry which is preliminary data.</text>
</comment>
<dbReference type="SUPFAM" id="SSF55073">
    <property type="entry name" value="Nucleotide cyclase"/>
    <property type="match status" value="1"/>
</dbReference>
<dbReference type="AlphaFoldDB" id="A0A6V8LN33"/>
<evidence type="ECO:0000313" key="5">
    <source>
        <dbReference type="EMBL" id="GFK94063.1"/>
    </source>
</evidence>
<dbReference type="InterPro" id="IPR035919">
    <property type="entry name" value="EAL_sf"/>
</dbReference>
<dbReference type="CDD" id="cd01949">
    <property type="entry name" value="GGDEF"/>
    <property type="match status" value="1"/>
</dbReference>
<dbReference type="Gene3D" id="3.30.450.20">
    <property type="entry name" value="PAS domain"/>
    <property type="match status" value="4"/>
</dbReference>